<dbReference type="EMBL" id="JAUIQD010000005">
    <property type="protein sequence ID" value="KAK3350312.1"/>
    <property type="molecule type" value="Genomic_DNA"/>
</dbReference>
<keyword evidence="2" id="KW-1185">Reference proteome</keyword>
<evidence type="ECO:0000313" key="2">
    <source>
        <dbReference type="Proteomes" id="UP001275084"/>
    </source>
</evidence>
<dbReference type="Proteomes" id="UP001275084">
    <property type="component" value="Unassembled WGS sequence"/>
</dbReference>
<feature type="non-terminal residue" evidence="1">
    <location>
        <position position="1"/>
    </location>
</feature>
<protein>
    <recommendedName>
        <fullName evidence="3">Protein kinase domain-containing protein</fullName>
    </recommendedName>
</protein>
<accession>A0AAJ0HGE1</accession>
<proteinExistence type="predicted"/>
<dbReference type="Gene3D" id="1.10.510.10">
    <property type="entry name" value="Transferase(Phosphotransferase) domain 1"/>
    <property type="match status" value="1"/>
</dbReference>
<gene>
    <name evidence="1" type="ORF">B0T25DRAFT_458531</name>
</gene>
<reference evidence="1" key="1">
    <citation type="journal article" date="2023" name="Mol. Phylogenet. Evol.">
        <title>Genome-scale phylogeny and comparative genomics of the fungal order Sordariales.</title>
        <authorList>
            <person name="Hensen N."/>
            <person name="Bonometti L."/>
            <person name="Westerberg I."/>
            <person name="Brannstrom I.O."/>
            <person name="Guillou S."/>
            <person name="Cros-Aarteil S."/>
            <person name="Calhoun S."/>
            <person name="Haridas S."/>
            <person name="Kuo A."/>
            <person name="Mondo S."/>
            <person name="Pangilinan J."/>
            <person name="Riley R."/>
            <person name="LaButti K."/>
            <person name="Andreopoulos B."/>
            <person name="Lipzen A."/>
            <person name="Chen C."/>
            <person name="Yan M."/>
            <person name="Daum C."/>
            <person name="Ng V."/>
            <person name="Clum A."/>
            <person name="Steindorff A."/>
            <person name="Ohm R.A."/>
            <person name="Martin F."/>
            <person name="Silar P."/>
            <person name="Natvig D.O."/>
            <person name="Lalanne C."/>
            <person name="Gautier V."/>
            <person name="Ament-Velasquez S.L."/>
            <person name="Kruys A."/>
            <person name="Hutchinson M.I."/>
            <person name="Powell A.J."/>
            <person name="Barry K."/>
            <person name="Miller A.N."/>
            <person name="Grigoriev I.V."/>
            <person name="Debuchy R."/>
            <person name="Gladieux P."/>
            <person name="Hiltunen Thoren M."/>
            <person name="Johannesson H."/>
        </authorList>
    </citation>
    <scope>NUCLEOTIDE SEQUENCE</scope>
    <source>
        <strain evidence="1">CBS 955.72</strain>
    </source>
</reference>
<reference evidence="1" key="2">
    <citation type="submission" date="2023-06" db="EMBL/GenBank/DDBJ databases">
        <authorList>
            <consortium name="Lawrence Berkeley National Laboratory"/>
            <person name="Haridas S."/>
            <person name="Hensen N."/>
            <person name="Bonometti L."/>
            <person name="Westerberg I."/>
            <person name="Brannstrom I.O."/>
            <person name="Guillou S."/>
            <person name="Cros-Aarteil S."/>
            <person name="Calhoun S."/>
            <person name="Kuo A."/>
            <person name="Mondo S."/>
            <person name="Pangilinan J."/>
            <person name="Riley R."/>
            <person name="Labutti K."/>
            <person name="Andreopoulos B."/>
            <person name="Lipzen A."/>
            <person name="Chen C."/>
            <person name="Yanf M."/>
            <person name="Daum C."/>
            <person name="Ng V."/>
            <person name="Clum A."/>
            <person name="Steindorff A."/>
            <person name="Ohm R."/>
            <person name="Martin F."/>
            <person name="Silar P."/>
            <person name="Natvig D."/>
            <person name="Lalanne C."/>
            <person name="Gautier V."/>
            <person name="Ament-Velasquez S.L."/>
            <person name="Kruys A."/>
            <person name="Hutchinson M.I."/>
            <person name="Powell A.J."/>
            <person name="Barry K."/>
            <person name="Miller A.N."/>
            <person name="Grigoriev I.V."/>
            <person name="Debuchy R."/>
            <person name="Gladieux P."/>
            <person name="Thoren M.H."/>
            <person name="Johannesson H."/>
        </authorList>
    </citation>
    <scope>NUCLEOTIDE SEQUENCE</scope>
    <source>
        <strain evidence="1">CBS 955.72</strain>
    </source>
</reference>
<evidence type="ECO:0008006" key="3">
    <source>
        <dbReference type="Google" id="ProtNLM"/>
    </source>
</evidence>
<dbReference type="InterPro" id="IPR011009">
    <property type="entry name" value="Kinase-like_dom_sf"/>
</dbReference>
<evidence type="ECO:0000313" key="1">
    <source>
        <dbReference type="EMBL" id="KAK3350312.1"/>
    </source>
</evidence>
<dbReference type="SUPFAM" id="SSF56112">
    <property type="entry name" value="Protein kinase-like (PK-like)"/>
    <property type="match status" value="1"/>
</dbReference>
<dbReference type="AlphaFoldDB" id="A0AAJ0HGE1"/>
<sequence length="206" mass="23978">KDSSLQNNSSLIMVQGFNRPETKEQVQSIQKIQHHKFLYIQEVFFYKNTISAIFKFMPLSLSNIVKNPIINKILDRLSYLERNGLKHQQLKCSNMLIDYIGNIKIYEGYKAIIHSSTHQHIKALSHVIIQLIQGYTKKDDVVGIDDLYHWPSNSYAIDFLLATIYISKAAKLLKHLLFQIPWHSRYIQGLISLANVWLNQGYKYPA</sequence>
<organism evidence="1 2">
    <name type="scientific">Lasiosphaeria hispida</name>
    <dbReference type="NCBI Taxonomy" id="260671"/>
    <lineage>
        <taxon>Eukaryota</taxon>
        <taxon>Fungi</taxon>
        <taxon>Dikarya</taxon>
        <taxon>Ascomycota</taxon>
        <taxon>Pezizomycotina</taxon>
        <taxon>Sordariomycetes</taxon>
        <taxon>Sordariomycetidae</taxon>
        <taxon>Sordariales</taxon>
        <taxon>Lasiosphaeriaceae</taxon>
        <taxon>Lasiosphaeria</taxon>
    </lineage>
</organism>
<comment type="caution">
    <text evidence="1">The sequence shown here is derived from an EMBL/GenBank/DDBJ whole genome shotgun (WGS) entry which is preliminary data.</text>
</comment>
<name>A0AAJ0HGE1_9PEZI</name>